<name>A0A382XZU0_9ZZZZ</name>
<comment type="similarity">
    <text evidence="1">Belongs to the ATP-dependent AMP-binding enzyme family.</text>
</comment>
<dbReference type="InterPro" id="IPR025110">
    <property type="entry name" value="AMP-bd_C"/>
</dbReference>
<dbReference type="Pfam" id="PF13193">
    <property type="entry name" value="AMP-binding_C"/>
    <property type="match status" value="1"/>
</dbReference>
<evidence type="ECO:0000259" key="3">
    <source>
        <dbReference type="Pfam" id="PF13193"/>
    </source>
</evidence>
<dbReference type="Pfam" id="PF00501">
    <property type="entry name" value="AMP-binding"/>
    <property type="match status" value="1"/>
</dbReference>
<dbReference type="InterPro" id="IPR042099">
    <property type="entry name" value="ANL_N_sf"/>
</dbReference>
<feature type="domain" description="AMP-binding enzyme C-terminal" evidence="3">
    <location>
        <begin position="162"/>
        <end position="232"/>
    </location>
</feature>
<gene>
    <name evidence="4" type="ORF">METZ01_LOCUS429347</name>
</gene>
<dbReference type="InterPro" id="IPR045851">
    <property type="entry name" value="AMP-bd_C_sf"/>
</dbReference>
<evidence type="ECO:0000259" key="2">
    <source>
        <dbReference type="Pfam" id="PF00501"/>
    </source>
</evidence>
<dbReference type="PANTHER" id="PTHR43201:SF8">
    <property type="entry name" value="ACYL-COA SYNTHETASE FAMILY MEMBER 3"/>
    <property type="match status" value="1"/>
</dbReference>
<evidence type="ECO:0008006" key="5">
    <source>
        <dbReference type="Google" id="ProtNLM"/>
    </source>
</evidence>
<protein>
    <recommendedName>
        <fullName evidence="5">AMP-dependent synthetase/ligase domain-containing protein</fullName>
    </recommendedName>
</protein>
<dbReference type="InterPro" id="IPR000873">
    <property type="entry name" value="AMP-dep_synth/lig_dom"/>
</dbReference>
<dbReference type="CDD" id="cd04433">
    <property type="entry name" value="AFD_class_I"/>
    <property type="match status" value="1"/>
</dbReference>
<accession>A0A382XZU0</accession>
<dbReference type="GO" id="GO:0031956">
    <property type="term" value="F:medium-chain fatty acid-CoA ligase activity"/>
    <property type="evidence" value="ECO:0007669"/>
    <property type="project" value="TreeGrafter"/>
</dbReference>
<reference evidence="4" key="1">
    <citation type="submission" date="2018-05" db="EMBL/GenBank/DDBJ databases">
        <authorList>
            <person name="Lanie J.A."/>
            <person name="Ng W.-L."/>
            <person name="Kazmierczak K.M."/>
            <person name="Andrzejewski T.M."/>
            <person name="Davidsen T.M."/>
            <person name="Wayne K.J."/>
            <person name="Tettelin H."/>
            <person name="Glass J.I."/>
            <person name="Rusch D."/>
            <person name="Podicherti R."/>
            <person name="Tsui H.-C.T."/>
            <person name="Winkler M.E."/>
        </authorList>
    </citation>
    <scope>NUCLEOTIDE SEQUENCE</scope>
</reference>
<proteinExistence type="inferred from homology"/>
<dbReference type="EMBL" id="UINC01171763">
    <property type="protein sequence ID" value="SVD76493.1"/>
    <property type="molecule type" value="Genomic_DNA"/>
</dbReference>
<dbReference type="AlphaFoldDB" id="A0A382XZU0"/>
<evidence type="ECO:0000256" key="1">
    <source>
        <dbReference type="ARBA" id="ARBA00006432"/>
    </source>
</evidence>
<dbReference type="SUPFAM" id="SSF56801">
    <property type="entry name" value="Acetyl-CoA synthetase-like"/>
    <property type="match status" value="1"/>
</dbReference>
<dbReference type="Gene3D" id="3.40.50.12780">
    <property type="entry name" value="N-terminal domain of ligase-like"/>
    <property type="match status" value="1"/>
</dbReference>
<dbReference type="Gene3D" id="3.30.300.30">
    <property type="match status" value="1"/>
</dbReference>
<dbReference type="PANTHER" id="PTHR43201">
    <property type="entry name" value="ACYL-COA SYNTHETASE"/>
    <property type="match status" value="1"/>
</dbReference>
<sequence length="243" mass="27070">QLVETHKVDILPATPTFLNLLLISSAHKHYDISSVKTITYGAEPMPESLLVRLNAAFPDVRLLQKFGTSETGVPRTRSKSSLSTMMRIDDDDQESKIVNGELWLRSRTRILGYLNHDADGFTESGWFQTGDLAEEDEDGFIRIVGRSEEVINVGGQKVLPAEVETVVLELPEVVDCLVRGEVNAITGQSVIAVVVPSETADPVFIRATVRRHCLKHLEKYKVPTRFLLADRIEAGTGYKKKRV</sequence>
<dbReference type="GO" id="GO:0006631">
    <property type="term" value="P:fatty acid metabolic process"/>
    <property type="evidence" value="ECO:0007669"/>
    <property type="project" value="TreeGrafter"/>
</dbReference>
<evidence type="ECO:0000313" key="4">
    <source>
        <dbReference type="EMBL" id="SVD76493.1"/>
    </source>
</evidence>
<feature type="domain" description="AMP-dependent synthetase/ligase" evidence="2">
    <location>
        <begin position="2"/>
        <end position="114"/>
    </location>
</feature>
<feature type="non-terminal residue" evidence="4">
    <location>
        <position position="1"/>
    </location>
</feature>
<organism evidence="4">
    <name type="scientific">marine metagenome</name>
    <dbReference type="NCBI Taxonomy" id="408172"/>
    <lineage>
        <taxon>unclassified sequences</taxon>
        <taxon>metagenomes</taxon>
        <taxon>ecological metagenomes</taxon>
    </lineage>
</organism>